<feature type="compositionally biased region" description="Basic and acidic residues" evidence="6">
    <location>
        <begin position="171"/>
        <end position="182"/>
    </location>
</feature>
<gene>
    <name evidence="7" type="ORF">HYH03_013461</name>
</gene>
<evidence type="ECO:0000256" key="5">
    <source>
        <dbReference type="ARBA" id="ARBA00022691"/>
    </source>
</evidence>
<feature type="compositionally biased region" description="Gly residues" evidence="6">
    <location>
        <begin position="157"/>
        <end position="170"/>
    </location>
</feature>
<proteinExistence type="inferred from homology"/>
<dbReference type="InterPro" id="IPR029063">
    <property type="entry name" value="SAM-dependent_MTases_sf"/>
</dbReference>
<keyword evidence="4" id="KW-0808">Transferase</keyword>
<feature type="region of interest" description="Disordered" evidence="6">
    <location>
        <begin position="1"/>
        <end position="34"/>
    </location>
</feature>
<accession>A0A835XY97</accession>
<comment type="caution">
    <text evidence="7">The sequence shown here is derived from an EMBL/GenBank/DDBJ whole genome shotgun (WGS) entry which is preliminary data.</text>
</comment>
<feature type="compositionally biased region" description="Low complexity" evidence="6">
    <location>
        <begin position="457"/>
        <end position="466"/>
    </location>
</feature>
<dbReference type="InterPro" id="IPR012901">
    <property type="entry name" value="CARME"/>
</dbReference>
<evidence type="ECO:0000313" key="8">
    <source>
        <dbReference type="Proteomes" id="UP000612055"/>
    </source>
</evidence>
<feature type="compositionally biased region" description="Low complexity" evidence="6">
    <location>
        <begin position="135"/>
        <end position="156"/>
    </location>
</feature>
<evidence type="ECO:0000256" key="6">
    <source>
        <dbReference type="SAM" id="MobiDB-lite"/>
    </source>
</evidence>
<evidence type="ECO:0000256" key="2">
    <source>
        <dbReference type="ARBA" id="ARBA00012003"/>
    </source>
</evidence>
<keyword evidence="5" id="KW-0949">S-adenosyl-L-methionine</keyword>
<feature type="compositionally biased region" description="Pro residues" evidence="6">
    <location>
        <begin position="467"/>
        <end position="478"/>
    </location>
</feature>
<dbReference type="PANTHER" id="PTHR12303:SF6">
    <property type="entry name" value="CARNOSINE N-METHYLTRANSFERASE"/>
    <property type="match status" value="1"/>
</dbReference>
<evidence type="ECO:0000256" key="1">
    <source>
        <dbReference type="ARBA" id="ARBA00010086"/>
    </source>
</evidence>
<feature type="region of interest" description="Disordered" evidence="6">
    <location>
        <begin position="109"/>
        <end position="182"/>
    </location>
</feature>
<evidence type="ECO:0000313" key="7">
    <source>
        <dbReference type="EMBL" id="KAG2487879.1"/>
    </source>
</evidence>
<evidence type="ECO:0000256" key="3">
    <source>
        <dbReference type="ARBA" id="ARBA00022603"/>
    </source>
</evidence>
<dbReference type="PANTHER" id="PTHR12303">
    <property type="entry name" value="CARNOSINE N-METHYLTRANSFERASE"/>
    <property type="match status" value="1"/>
</dbReference>
<feature type="region of interest" description="Disordered" evidence="6">
    <location>
        <begin position="457"/>
        <end position="478"/>
    </location>
</feature>
<evidence type="ECO:0000256" key="4">
    <source>
        <dbReference type="ARBA" id="ARBA00022679"/>
    </source>
</evidence>
<comment type="similarity">
    <text evidence="1">Belongs to the carnosine N-methyltransferase family.</text>
</comment>
<dbReference type="EC" id="2.1.1.22" evidence="2"/>
<dbReference type="Proteomes" id="UP000612055">
    <property type="component" value="Unassembled WGS sequence"/>
</dbReference>
<dbReference type="GO" id="GO:0032259">
    <property type="term" value="P:methylation"/>
    <property type="evidence" value="ECO:0007669"/>
    <property type="project" value="UniProtKB-KW"/>
</dbReference>
<dbReference type="OrthoDB" id="978at2759"/>
<dbReference type="EMBL" id="JAEHOE010000090">
    <property type="protein sequence ID" value="KAG2487879.1"/>
    <property type="molecule type" value="Genomic_DNA"/>
</dbReference>
<sequence length="478" mass="52145">MEAEERRPGPTGADAAISSGLFSHDEEHSRELDEEAEQEALNRIILAFRDYPQSAEWEVARWQFNYTQLPPHHKALVPHLPAKLAAARRAAQTNAFFIKSLLQAFSPEAASGPLPPSSMLPHPENPEPGAGSGAGPAAHSHGHTHGLASCGAACGAEGQGQGQAKGAGRGPGDKEDGLQPVDSHDVEKVRYVLKNIARDWSAEGAAERAMSYGKILDELKVVFKDWSNPNRAPRVLIPGAGLARLCVEVAGLGYEAQGNEFSYFMLLASSFILNHTTEPNQYTIHPWMHSNSNHLSDEDQLRAVPVPDVLPAQLAEGTHGRVPGLLSMCAGDFVEVYSEPDQRGLFDCVVTCFFIDTAHNVLKYLEVISHCLAPGGTWINLGPLLYHWADAHTYLPGMELSIELSLDDIRTAAQAMGFRMVREEMLDAPYMADPRSMHKTVYQAVFWTMTKERDWEPPAAAAAATPVQPPPPPPPRKK</sequence>
<keyword evidence="3" id="KW-0489">Methyltransferase</keyword>
<dbReference type="AlphaFoldDB" id="A0A835XY97"/>
<reference evidence="7" key="1">
    <citation type="journal article" date="2020" name="bioRxiv">
        <title>Comparative genomics of Chlamydomonas.</title>
        <authorList>
            <person name="Craig R.J."/>
            <person name="Hasan A.R."/>
            <person name="Ness R.W."/>
            <person name="Keightley P.D."/>
        </authorList>
    </citation>
    <scope>NUCLEOTIDE SEQUENCE</scope>
    <source>
        <strain evidence="7">CCAP 11/70</strain>
    </source>
</reference>
<dbReference type="SUPFAM" id="SSF53335">
    <property type="entry name" value="S-adenosyl-L-methionine-dependent methyltransferases"/>
    <property type="match status" value="1"/>
</dbReference>
<dbReference type="GO" id="GO:0030735">
    <property type="term" value="F:carnosine N-methyltransferase activity"/>
    <property type="evidence" value="ECO:0007669"/>
    <property type="project" value="UniProtKB-EC"/>
</dbReference>
<protein>
    <recommendedName>
        <fullName evidence="2">carnosine N-methyltransferase</fullName>
        <ecNumber evidence="2">2.1.1.22</ecNumber>
    </recommendedName>
</protein>
<dbReference type="Gene3D" id="3.40.50.150">
    <property type="entry name" value="Vaccinia Virus protein VP39"/>
    <property type="match status" value="1"/>
</dbReference>
<dbReference type="Pfam" id="PF07942">
    <property type="entry name" value="CARME"/>
    <property type="match status" value="1"/>
</dbReference>
<name>A0A835XY97_9CHLO</name>
<dbReference type="SMART" id="SM01296">
    <property type="entry name" value="N2227"/>
    <property type="match status" value="1"/>
</dbReference>
<keyword evidence="8" id="KW-1185">Reference proteome</keyword>
<organism evidence="7 8">
    <name type="scientific">Edaphochlamys debaryana</name>
    <dbReference type="NCBI Taxonomy" id="47281"/>
    <lineage>
        <taxon>Eukaryota</taxon>
        <taxon>Viridiplantae</taxon>
        <taxon>Chlorophyta</taxon>
        <taxon>core chlorophytes</taxon>
        <taxon>Chlorophyceae</taxon>
        <taxon>CS clade</taxon>
        <taxon>Chlamydomonadales</taxon>
        <taxon>Chlamydomonadales incertae sedis</taxon>
        <taxon>Edaphochlamys</taxon>
    </lineage>
</organism>